<dbReference type="AlphaFoldDB" id="A0A974PUS9"/>
<evidence type="ECO:0000313" key="9">
    <source>
        <dbReference type="Proteomes" id="UP000596427"/>
    </source>
</evidence>
<dbReference type="PANTHER" id="PTHR35007">
    <property type="entry name" value="INTEGRAL MEMBRANE PROTEIN-RELATED"/>
    <property type="match status" value="1"/>
</dbReference>
<sequence>MTNGLLLALLVAATVALAVLALFYGTFFGGAAAGRRMRNVKDQAPVSIRGSGAEAERLRRALLATRLEEVARQERDRRRLPLKTLLHQAGLTWTTKKFVLISIGVGVAVFIAVMIALGNPFLALAAGPAAGIIGPRKYVQHMRAKRIRQFVKELPNAIDSIVRGTRAGLHVNECVRQICRDAQEPVRSEFRQVADAQMLGQTLAEAMERLSQRIPVEETRFLALALSIQASEGGGIAEALSGLSNTMRERIKLHDKIGAMSAEARSGAALLAALPLAGVAMNYATDAHKTALLWTTTTGQIALVANLGWLVIGFFVMKKMQDVKV</sequence>
<dbReference type="GO" id="GO:0005886">
    <property type="term" value="C:plasma membrane"/>
    <property type="evidence" value="ECO:0007669"/>
    <property type="project" value="UniProtKB-SubCell"/>
</dbReference>
<dbReference type="InterPro" id="IPR018076">
    <property type="entry name" value="T2SS_GspF_dom"/>
</dbReference>
<feature type="transmembrane region" description="Helical" evidence="6">
    <location>
        <begin position="291"/>
        <end position="316"/>
    </location>
</feature>
<evidence type="ECO:0000256" key="3">
    <source>
        <dbReference type="ARBA" id="ARBA00022692"/>
    </source>
</evidence>
<gene>
    <name evidence="8" type="ORF">EZH22_31055</name>
</gene>
<dbReference type="PANTHER" id="PTHR35007:SF1">
    <property type="entry name" value="PILUS ASSEMBLY PROTEIN"/>
    <property type="match status" value="1"/>
</dbReference>
<evidence type="ECO:0000313" key="8">
    <source>
        <dbReference type="EMBL" id="QRG10212.1"/>
    </source>
</evidence>
<evidence type="ECO:0000256" key="2">
    <source>
        <dbReference type="ARBA" id="ARBA00022475"/>
    </source>
</evidence>
<dbReference type="InterPro" id="IPR042094">
    <property type="entry name" value="T2SS_GspF_sf"/>
</dbReference>
<protein>
    <submittedName>
        <fullName evidence="8">Type II secretion system F family protein</fullName>
    </submittedName>
</protein>
<evidence type="ECO:0000259" key="7">
    <source>
        <dbReference type="Pfam" id="PF00482"/>
    </source>
</evidence>
<evidence type="ECO:0000256" key="4">
    <source>
        <dbReference type="ARBA" id="ARBA00022989"/>
    </source>
</evidence>
<feature type="transmembrane region" description="Helical" evidence="6">
    <location>
        <begin position="121"/>
        <end position="139"/>
    </location>
</feature>
<dbReference type="Pfam" id="PF00482">
    <property type="entry name" value="T2SSF"/>
    <property type="match status" value="1"/>
</dbReference>
<dbReference type="EMBL" id="CP063365">
    <property type="protein sequence ID" value="QRG10212.1"/>
    <property type="molecule type" value="Genomic_DNA"/>
</dbReference>
<feature type="transmembrane region" description="Helical" evidence="6">
    <location>
        <begin position="6"/>
        <end position="33"/>
    </location>
</feature>
<reference evidence="8 9" key="1">
    <citation type="submission" date="2020-10" db="EMBL/GenBank/DDBJ databases">
        <title>Degradation of 1,4-Dioxane by Xanthobacter sp. YN2, via a Novel Group-2 Soluble Di-Iron Monooxygenase.</title>
        <authorList>
            <person name="Ma F."/>
            <person name="Wang Y."/>
            <person name="Yang J."/>
            <person name="Guo H."/>
            <person name="Su D."/>
            <person name="Yu L."/>
        </authorList>
    </citation>
    <scope>NUCLEOTIDE SEQUENCE [LARGE SCALE GENOMIC DNA]</scope>
    <source>
        <strain evidence="8 9">YN2</strain>
        <plasmid evidence="8 9">unnamed3</plasmid>
    </source>
</reference>
<keyword evidence="4 6" id="KW-1133">Transmembrane helix</keyword>
<feature type="domain" description="Type II secretion system protein GspF" evidence="7">
    <location>
        <begin position="158"/>
        <end position="281"/>
    </location>
</feature>
<accession>A0A974PUS9</accession>
<keyword evidence="5 6" id="KW-0472">Membrane</keyword>
<geneLocation type="plasmid" evidence="8 9">
    <name>unnamed3</name>
</geneLocation>
<dbReference type="Proteomes" id="UP000596427">
    <property type="component" value="Plasmid unnamed3"/>
</dbReference>
<keyword evidence="8" id="KW-0614">Plasmid</keyword>
<organism evidence="8 9">
    <name type="scientific">Xanthobacter dioxanivorans</name>
    <dbReference type="NCBI Taxonomy" id="2528964"/>
    <lineage>
        <taxon>Bacteria</taxon>
        <taxon>Pseudomonadati</taxon>
        <taxon>Pseudomonadota</taxon>
        <taxon>Alphaproteobacteria</taxon>
        <taxon>Hyphomicrobiales</taxon>
        <taxon>Xanthobacteraceae</taxon>
        <taxon>Xanthobacter</taxon>
    </lineage>
</organism>
<comment type="subcellular location">
    <subcellularLocation>
        <location evidence="1">Cell membrane</location>
        <topology evidence="1">Multi-pass membrane protein</topology>
    </subcellularLocation>
</comment>
<keyword evidence="3 6" id="KW-0812">Transmembrane</keyword>
<evidence type="ECO:0000256" key="5">
    <source>
        <dbReference type="ARBA" id="ARBA00023136"/>
    </source>
</evidence>
<feature type="transmembrane region" description="Helical" evidence="6">
    <location>
        <begin position="266"/>
        <end position="285"/>
    </location>
</feature>
<evidence type="ECO:0000256" key="6">
    <source>
        <dbReference type="SAM" id="Phobius"/>
    </source>
</evidence>
<dbReference type="KEGG" id="xdi:EZH22_31055"/>
<dbReference type="Gene3D" id="1.20.81.30">
    <property type="entry name" value="Type II secretion system (T2SS), domain F"/>
    <property type="match status" value="1"/>
</dbReference>
<proteinExistence type="predicted"/>
<keyword evidence="2" id="KW-1003">Cell membrane</keyword>
<dbReference type="RefSeq" id="WP_203197087.1">
    <property type="nucleotide sequence ID" value="NZ_CP063365.1"/>
</dbReference>
<name>A0A974PUS9_9HYPH</name>
<keyword evidence="9" id="KW-1185">Reference proteome</keyword>
<feature type="transmembrane region" description="Helical" evidence="6">
    <location>
        <begin position="98"/>
        <end position="115"/>
    </location>
</feature>
<evidence type="ECO:0000256" key="1">
    <source>
        <dbReference type="ARBA" id="ARBA00004651"/>
    </source>
</evidence>